<feature type="compositionally biased region" description="Polar residues" evidence="1">
    <location>
        <begin position="128"/>
        <end position="151"/>
    </location>
</feature>
<evidence type="ECO:0000313" key="4">
    <source>
        <dbReference type="EMBL" id="GFF34291.1"/>
    </source>
</evidence>
<sequence length="563" mass="63583">MSDETTPVTPPSTALYPTLVTPPESGNSIEDPILISDSDELDASDTEALHGSVRQLSENSPSPSPRAATRLQPRKLRRYIRDVSFSGGDAKVETLDEVDNTREVKVNNSDLAHDTPHRPPKSPMESPNGGTPSESCDTGPSLSRTRSTSEGSMPIWKLEIKIKEAILKTATEKEGQKQGHAYIYADPSNEAGYFKLGKSESPLQREKEHQDKCKRPAFEVVGMVPLEVSVPWFSRLESLAHAELANMKYTFDCPCSKTHREYFTGRVQEALELLNFWSSWLQCNPYDEEFQLSPFWRDRLRLLGGKAFSHLRCPNAECLSTADIGSSSCQACLRLRLKAWTDVTESDYIEYECRMRIGWGFLRQVMYLMWRRFGNRILILIDGYEKMARLAAFLWAPTTQLYHLLLLVFWLWFSSNASHKSFWYYAISCFLAYWRITNELGDTSSGKQLTKVQTISRTPGKKANRRASNSPGPKILPDIVNEAEMPDEQEPPSKRRSVSVHEPINVSRITRGYESAPAVHEMSETPKADHNGANPFLSPDRAIRTVGKSSPRAGAKRRKSDVR</sequence>
<feature type="compositionally biased region" description="Basic and acidic residues" evidence="1">
    <location>
        <begin position="521"/>
        <end position="530"/>
    </location>
</feature>
<comment type="caution">
    <text evidence="4">The sequence shown here is derived from an EMBL/GenBank/DDBJ whole genome shotgun (WGS) entry which is preliminary data.</text>
</comment>
<dbReference type="EMBL" id="BLKC01000023">
    <property type="protein sequence ID" value="GFF34291.1"/>
    <property type="molecule type" value="Genomic_DNA"/>
</dbReference>
<feature type="compositionally biased region" description="Basic residues" evidence="1">
    <location>
        <begin position="554"/>
        <end position="563"/>
    </location>
</feature>
<proteinExistence type="predicted"/>
<reference evidence="4 5" key="1">
    <citation type="submission" date="2020-01" db="EMBL/GenBank/DDBJ databases">
        <title>Draft genome sequence of Aspergillus udagawae IFM 46972.</title>
        <authorList>
            <person name="Takahashi H."/>
            <person name="Yaguchi T."/>
        </authorList>
    </citation>
    <scope>NUCLEOTIDE SEQUENCE [LARGE SCALE GENOMIC DNA]</scope>
    <source>
        <strain evidence="4 5">IFM 46972</strain>
    </source>
</reference>
<keyword evidence="2" id="KW-1133">Transmembrane helix</keyword>
<name>A0A8H3RW15_9EURO</name>
<protein>
    <recommendedName>
        <fullName evidence="3">Bacteriophage T5 Orf172 DNA-binding domain-containing protein</fullName>
    </recommendedName>
</protein>
<dbReference type="Pfam" id="PF10544">
    <property type="entry name" value="T5orf172"/>
    <property type="match status" value="1"/>
</dbReference>
<dbReference type="Proteomes" id="UP000465221">
    <property type="component" value="Unassembled WGS sequence"/>
</dbReference>
<feature type="region of interest" description="Disordered" evidence="1">
    <location>
        <begin position="509"/>
        <end position="563"/>
    </location>
</feature>
<dbReference type="AlphaFoldDB" id="A0A8H3RW15"/>
<feature type="region of interest" description="Disordered" evidence="1">
    <location>
        <begin position="451"/>
        <end position="478"/>
    </location>
</feature>
<dbReference type="InterPro" id="IPR018306">
    <property type="entry name" value="Phage_T5_Orf172_DNA-bd"/>
</dbReference>
<evidence type="ECO:0000256" key="2">
    <source>
        <dbReference type="SAM" id="Phobius"/>
    </source>
</evidence>
<keyword evidence="2" id="KW-0472">Membrane</keyword>
<evidence type="ECO:0000313" key="5">
    <source>
        <dbReference type="Proteomes" id="UP000465221"/>
    </source>
</evidence>
<feature type="compositionally biased region" description="Basic and acidic residues" evidence="1">
    <location>
        <begin position="90"/>
        <end position="117"/>
    </location>
</feature>
<feature type="transmembrane region" description="Helical" evidence="2">
    <location>
        <begin position="392"/>
        <end position="413"/>
    </location>
</feature>
<gene>
    <name evidence="4" type="ORF">IFM46972_04175</name>
</gene>
<dbReference type="SMART" id="SM00974">
    <property type="entry name" value="T5orf172"/>
    <property type="match status" value="1"/>
</dbReference>
<feature type="domain" description="Bacteriophage T5 Orf172 DNA-binding" evidence="3">
    <location>
        <begin position="188"/>
        <end position="277"/>
    </location>
</feature>
<keyword evidence="2" id="KW-0812">Transmembrane</keyword>
<organism evidence="4 5">
    <name type="scientific">Aspergillus udagawae</name>
    <dbReference type="NCBI Taxonomy" id="91492"/>
    <lineage>
        <taxon>Eukaryota</taxon>
        <taxon>Fungi</taxon>
        <taxon>Dikarya</taxon>
        <taxon>Ascomycota</taxon>
        <taxon>Pezizomycotina</taxon>
        <taxon>Eurotiomycetes</taxon>
        <taxon>Eurotiomycetidae</taxon>
        <taxon>Eurotiales</taxon>
        <taxon>Aspergillaceae</taxon>
        <taxon>Aspergillus</taxon>
        <taxon>Aspergillus subgen. Fumigati</taxon>
    </lineage>
</organism>
<evidence type="ECO:0000256" key="1">
    <source>
        <dbReference type="SAM" id="MobiDB-lite"/>
    </source>
</evidence>
<feature type="region of interest" description="Disordered" evidence="1">
    <location>
        <begin position="1"/>
        <end position="151"/>
    </location>
</feature>
<accession>A0A8H3RW15</accession>
<evidence type="ECO:0000259" key="3">
    <source>
        <dbReference type="SMART" id="SM00974"/>
    </source>
</evidence>